<feature type="coiled-coil region" evidence="1">
    <location>
        <begin position="363"/>
        <end position="390"/>
    </location>
</feature>
<evidence type="ECO:0000259" key="3">
    <source>
        <dbReference type="Pfam" id="PF07583"/>
    </source>
</evidence>
<dbReference type="EMBL" id="CP036274">
    <property type="protein sequence ID" value="QDU31818.1"/>
    <property type="molecule type" value="Genomic_DNA"/>
</dbReference>
<accession>A0A517YNL2</accession>
<keyword evidence="6" id="KW-1185">Reference proteome</keyword>
<proteinExistence type="predicted"/>
<dbReference type="OrthoDB" id="289126at2"/>
<feature type="domain" description="DUF1549" evidence="3">
    <location>
        <begin position="236"/>
        <end position="476"/>
    </location>
</feature>
<keyword evidence="1" id="KW-0175">Coiled coil</keyword>
<feature type="chain" id="PRO_5021893762" description="DUF1553 domain-containing protein" evidence="2">
    <location>
        <begin position="22"/>
        <end position="799"/>
    </location>
</feature>
<dbReference type="AlphaFoldDB" id="A0A517YNL2"/>
<evidence type="ECO:0008006" key="7">
    <source>
        <dbReference type="Google" id="ProtNLM"/>
    </source>
</evidence>
<name>A0A517YNL2_9BACT</name>
<dbReference type="Gene3D" id="2.60.40.1080">
    <property type="match status" value="1"/>
</dbReference>
<dbReference type="Proteomes" id="UP000315017">
    <property type="component" value="Chromosome"/>
</dbReference>
<evidence type="ECO:0000259" key="4">
    <source>
        <dbReference type="Pfam" id="PF07587"/>
    </source>
</evidence>
<feature type="domain" description="DUF1553" evidence="4">
    <location>
        <begin position="534"/>
        <end position="772"/>
    </location>
</feature>
<dbReference type="RefSeq" id="WP_145099588.1">
    <property type="nucleotide sequence ID" value="NZ_CP036274.1"/>
</dbReference>
<keyword evidence="2" id="KW-0732">Signal</keyword>
<dbReference type="Pfam" id="PF07583">
    <property type="entry name" value="PSCyt2"/>
    <property type="match status" value="1"/>
</dbReference>
<reference evidence="5 6" key="1">
    <citation type="submission" date="2019-02" db="EMBL/GenBank/DDBJ databases">
        <title>Deep-cultivation of Planctomycetes and their phenomic and genomic characterization uncovers novel biology.</title>
        <authorList>
            <person name="Wiegand S."/>
            <person name="Jogler M."/>
            <person name="Boedeker C."/>
            <person name="Pinto D."/>
            <person name="Vollmers J."/>
            <person name="Rivas-Marin E."/>
            <person name="Kohn T."/>
            <person name="Peeters S.H."/>
            <person name="Heuer A."/>
            <person name="Rast P."/>
            <person name="Oberbeckmann S."/>
            <person name="Bunk B."/>
            <person name="Jeske O."/>
            <person name="Meyerdierks A."/>
            <person name="Storesund J.E."/>
            <person name="Kallscheuer N."/>
            <person name="Luecker S."/>
            <person name="Lage O.M."/>
            <person name="Pohl T."/>
            <person name="Merkel B.J."/>
            <person name="Hornburger P."/>
            <person name="Mueller R.-W."/>
            <person name="Bruemmer F."/>
            <person name="Labrenz M."/>
            <person name="Spormann A.M."/>
            <person name="Op den Camp H."/>
            <person name="Overmann J."/>
            <person name="Amann R."/>
            <person name="Jetten M.S.M."/>
            <person name="Mascher T."/>
            <person name="Medema M.H."/>
            <person name="Devos D.P."/>
            <person name="Kaster A.-K."/>
            <person name="Ovreas L."/>
            <person name="Rohde M."/>
            <person name="Galperin M.Y."/>
            <person name="Jogler C."/>
        </authorList>
    </citation>
    <scope>NUCLEOTIDE SEQUENCE [LARGE SCALE GENOMIC DNA]</scope>
    <source>
        <strain evidence="5 6">ETA_A8</strain>
    </source>
</reference>
<organism evidence="5 6">
    <name type="scientific">Anatilimnocola aggregata</name>
    <dbReference type="NCBI Taxonomy" id="2528021"/>
    <lineage>
        <taxon>Bacteria</taxon>
        <taxon>Pseudomonadati</taxon>
        <taxon>Planctomycetota</taxon>
        <taxon>Planctomycetia</taxon>
        <taxon>Pirellulales</taxon>
        <taxon>Pirellulaceae</taxon>
        <taxon>Anatilimnocola</taxon>
    </lineage>
</organism>
<dbReference type="Pfam" id="PF07587">
    <property type="entry name" value="PSD1"/>
    <property type="match status" value="1"/>
</dbReference>
<evidence type="ECO:0000313" key="5">
    <source>
        <dbReference type="EMBL" id="QDU31818.1"/>
    </source>
</evidence>
<dbReference type="InterPro" id="IPR022655">
    <property type="entry name" value="DUF1553"/>
</dbReference>
<evidence type="ECO:0000313" key="6">
    <source>
        <dbReference type="Proteomes" id="UP000315017"/>
    </source>
</evidence>
<protein>
    <recommendedName>
        <fullName evidence="7">DUF1553 domain-containing protein</fullName>
    </recommendedName>
</protein>
<gene>
    <name evidence="5" type="ORF">ETAA8_69780</name>
</gene>
<dbReference type="InterPro" id="IPR011444">
    <property type="entry name" value="DUF1549"/>
</dbReference>
<sequence length="799" mass="89440" precursor="true">MFRLPLPTLGLLLLLGQVAQAADSQSPSFAYDVVPTFYKLGCSAGECHGSFSGKGNFRLSLFAAVPEDDFLEVRGAFGRRLDLNHPRQSLLLQKPTGKVPHGGGVRLAVDSPEYALLEAWIKAGANHDAADSPQLKSIRIEPAQLVAKKSVPSEPLKVFARFSDNSERDVSAYARYETLDSGTANVASDGRVTTLRVGDTNILAHFAGQIAFVPVLSPGELPKNATFPDEPLSDAVDQLVAGKLRQLNILPAELCSDNDFLRRVYLDVVGRLPTPAEVREFVADAAPDKRARVIDQLLLDPLYSAVWANKLCDAMGADNRTMYDESVYRIYDWMRNRFDRNVPWDQIVRGAITGTVADGRSDAELIADNNRRTEARKKQAEAQKAGIKVEPVLAELTDLPFRCGPATRNTLEDFTFNLKFRVQAGERKGQMDARPLAQHVATAFLGVRLECAECHKHPHDRWSQQDFLSFTAAFSYVGRGVSQEMRDKKLNYINGVFVSEKPLEEFLDPRTGEVLPPRPLDGPVIEIKPGIDPRAEVWKWMVSPENPYFAKAMVNRVWAHYFGRGLIEPADALAAANPPSHPAVMDELTREFVSSGYDLRKLHRRILNTRTYQRDWATNTTNHDDERNFSHRVLRRMSAETVLDALADITATPLKMDLLVYGGPKDNRTVTRAIEMPLSRPRGDDTYVLRIFDKPQRTQSCDCERSSMPNLSQSMYFYNDTALIEKITAPEGRLSKLLKDVSDNNALLDELYLLTLARVATSLEREQATKYLSGVSSRAEGFEDLFWSLLNRQEFLVTH</sequence>
<dbReference type="PANTHER" id="PTHR35889">
    <property type="entry name" value="CYCLOINULO-OLIGOSACCHARIDE FRUCTANOTRANSFERASE-RELATED"/>
    <property type="match status" value="1"/>
</dbReference>
<feature type="signal peptide" evidence="2">
    <location>
        <begin position="1"/>
        <end position="21"/>
    </location>
</feature>
<evidence type="ECO:0000256" key="1">
    <source>
        <dbReference type="SAM" id="Coils"/>
    </source>
</evidence>
<evidence type="ECO:0000256" key="2">
    <source>
        <dbReference type="SAM" id="SignalP"/>
    </source>
</evidence>
<dbReference type="KEGG" id="aagg:ETAA8_69780"/>
<dbReference type="PANTHER" id="PTHR35889:SF3">
    <property type="entry name" value="F-BOX DOMAIN-CONTAINING PROTEIN"/>
    <property type="match status" value="1"/>
</dbReference>